<evidence type="ECO:0000313" key="6">
    <source>
        <dbReference type="Proteomes" id="UP000276133"/>
    </source>
</evidence>
<proteinExistence type="inferred from homology"/>
<feature type="compositionally biased region" description="Acidic residues" evidence="3">
    <location>
        <begin position="177"/>
        <end position="198"/>
    </location>
</feature>
<feature type="compositionally biased region" description="Basic and acidic residues" evidence="3">
    <location>
        <begin position="209"/>
        <end position="244"/>
    </location>
</feature>
<reference evidence="5 6" key="1">
    <citation type="journal article" date="2018" name="Sci. Rep.">
        <title>Genomic signatures of local adaptation to the degree of environmental predictability in rotifers.</title>
        <authorList>
            <person name="Franch-Gras L."/>
            <person name="Hahn C."/>
            <person name="Garcia-Roger E.M."/>
            <person name="Carmona M.J."/>
            <person name="Serra M."/>
            <person name="Gomez A."/>
        </authorList>
    </citation>
    <scope>NUCLEOTIDE SEQUENCE [LARGE SCALE GENOMIC DNA]</scope>
    <source>
        <strain evidence="5">HYR1</strain>
    </source>
</reference>
<protein>
    <submittedName>
        <fullName evidence="5">Microfibrillar-associated 1</fullName>
    </submittedName>
</protein>
<dbReference type="AlphaFoldDB" id="A0A3M7SX56"/>
<sequence length="439" mass="53160">METHRPIRPVIRGPLTGTAGAVPVRNEKGEMSMQKVKVKRYVAGERPKYARESDESAQSESEEEQQEEKDQKVQQVIEHRQVDDRRLRRLAEVERPDLESTEARIRRHRQIIEPSIVEENEQEIEETVEVKVKEESDKEEDMDEDERFKRRMQLRQKALQHQEELMKIEEEKQQQASEEESEDESEYEEEEYTDSDEDMAPRLKPVFVRKSERKTIQEREEEERRQLELERERERLHEESVRQTRKIIQDEVSRERLAEKENDENIMCDFATDDELDENDYETWKLRELKRIKRDREEKERIEKEKEEIQRIRNMTEEERLEFLKLNPKKISNKADKGKYKFLQKYYHRGAFFMDEDDELYKRNYAEPTLEDHFDKTILPKVMQVKNFGMAGRTKYTHLLDQDTTRREDDPWTNQEKFLSGRGGGTKQNFENPSLKRKK</sequence>
<comment type="caution">
    <text evidence="5">The sequence shown here is derived from an EMBL/GenBank/DDBJ whole genome shotgun (WGS) entry which is preliminary data.</text>
</comment>
<dbReference type="Pfam" id="PF06991">
    <property type="entry name" value="MFAP1"/>
    <property type="match status" value="1"/>
</dbReference>
<evidence type="ECO:0000256" key="3">
    <source>
        <dbReference type="SAM" id="MobiDB-lite"/>
    </source>
</evidence>
<accession>A0A3M7SX56</accession>
<dbReference type="EMBL" id="REGN01000642">
    <property type="protein sequence ID" value="RNA40421.1"/>
    <property type="molecule type" value="Genomic_DNA"/>
</dbReference>
<feature type="compositionally biased region" description="Acidic residues" evidence="3">
    <location>
        <begin position="117"/>
        <end position="127"/>
    </location>
</feature>
<evidence type="ECO:0000256" key="2">
    <source>
        <dbReference type="SAM" id="Coils"/>
    </source>
</evidence>
<dbReference type="Proteomes" id="UP000276133">
    <property type="component" value="Unassembled WGS sequence"/>
</dbReference>
<feature type="domain" description="Micro-fibrillar-associated protein 1 C-terminal" evidence="4">
    <location>
        <begin position="195"/>
        <end position="404"/>
    </location>
</feature>
<feature type="compositionally biased region" description="Basic and acidic residues" evidence="3">
    <location>
        <begin position="160"/>
        <end position="173"/>
    </location>
</feature>
<gene>
    <name evidence="5" type="ORF">BpHYR1_013639</name>
</gene>
<feature type="compositionally biased region" description="Basic and acidic residues" evidence="3">
    <location>
        <begin position="68"/>
        <end position="86"/>
    </location>
</feature>
<keyword evidence="6" id="KW-1185">Reference proteome</keyword>
<dbReference type="OrthoDB" id="1111734at2759"/>
<name>A0A3M7SX56_BRAPC</name>
<evidence type="ECO:0000259" key="4">
    <source>
        <dbReference type="Pfam" id="PF06991"/>
    </source>
</evidence>
<feature type="compositionally biased region" description="Acidic residues" evidence="3">
    <location>
        <begin position="55"/>
        <end position="67"/>
    </location>
</feature>
<dbReference type="STRING" id="10195.A0A3M7SX56"/>
<keyword evidence="2" id="KW-0175">Coiled coil</keyword>
<feature type="compositionally biased region" description="Basic and acidic residues" evidence="3">
    <location>
        <begin position="399"/>
        <end position="410"/>
    </location>
</feature>
<feature type="region of interest" description="Disordered" evidence="3">
    <location>
        <begin position="399"/>
        <end position="439"/>
    </location>
</feature>
<evidence type="ECO:0000313" key="5">
    <source>
        <dbReference type="EMBL" id="RNA40421.1"/>
    </source>
</evidence>
<dbReference type="PANTHER" id="PTHR15327">
    <property type="entry name" value="MICROFIBRIL-ASSOCIATED PROTEIN"/>
    <property type="match status" value="1"/>
</dbReference>
<feature type="compositionally biased region" description="Basic and acidic residues" evidence="3">
    <location>
        <begin position="42"/>
        <end position="54"/>
    </location>
</feature>
<dbReference type="InterPro" id="IPR009730">
    <property type="entry name" value="MFAP1_C"/>
</dbReference>
<comment type="similarity">
    <text evidence="1">Belongs to the MFAP1 family.</text>
</comment>
<evidence type="ECO:0000256" key="1">
    <source>
        <dbReference type="ARBA" id="ARBA00008155"/>
    </source>
</evidence>
<dbReference type="InterPro" id="IPR033194">
    <property type="entry name" value="MFAP1"/>
</dbReference>
<feature type="coiled-coil region" evidence="2">
    <location>
        <begin position="285"/>
        <end position="322"/>
    </location>
</feature>
<feature type="region of interest" description="Disordered" evidence="3">
    <location>
        <begin position="117"/>
        <end position="244"/>
    </location>
</feature>
<organism evidence="5 6">
    <name type="scientific">Brachionus plicatilis</name>
    <name type="common">Marine rotifer</name>
    <name type="synonym">Brachionus muelleri</name>
    <dbReference type="NCBI Taxonomy" id="10195"/>
    <lineage>
        <taxon>Eukaryota</taxon>
        <taxon>Metazoa</taxon>
        <taxon>Spiralia</taxon>
        <taxon>Gnathifera</taxon>
        <taxon>Rotifera</taxon>
        <taxon>Eurotatoria</taxon>
        <taxon>Monogononta</taxon>
        <taxon>Pseudotrocha</taxon>
        <taxon>Ploima</taxon>
        <taxon>Brachionidae</taxon>
        <taxon>Brachionus</taxon>
    </lineage>
</organism>
<feature type="region of interest" description="Disordered" evidence="3">
    <location>
        <begin position="1"/>
        <end position="86"/>
    </location>
</feature>